<gene>
    <name evidence="1" type="ORF">DYB32_010390</name>
</gene>
<keyword evidence="2" id="KW-1185">Reference proteome</keyword>
<evidence type="ECO:0008006" key="3">
    <source>
        <dbReference type="Google" id="ProtNLM"/>
    </source>
</evidence>
<dbReference type="Proteomes" id="UP000285060">
    <property type="component" value="Unassembled WGS sequence"/>
</dbReference>
<sequence>MKKRHEFTRDLLLAECFDMNGRFLAKLDNALVSYATQRTWVLAAHDSKLDVYHGKTVYVDLNAALVSSFLGNALYMLGSVLSGNTSKIIRDELKRRTVQPLLDRLIGKKTPFYWQSRDSNWNAVCFNGMVSAILTTVDDKPTRAAALAAIINQSKNYFMSFFEDGYGTEGVGYYNYGFEEYAELREKICDATNGRIDLFNNAKAGTISHLPLLLSM</sequence>
<proteinExistence type="predicted"/>
<name>A0A3R6ZH61_9STRA</name>
<reference evidence="1 2" key="1">
    <citation type="submission" date="2018-08" db="EMBL/GenBank/DDBJ databases">
        <title>Aphanomyces genome sequencing and annotation.</title>
        <authorList>
            <person name="Minardi D."/>
            <person name="Oidtmann B."/>
            <person name="Van Der Giezen M."/>
            <person name="Studholme D.J."/>
        </authorList>
    </citation>
    <scope>NUCLEOTIDE SEQUENCE [LARGE SCALE GENOMIC DNA]</scope>
    <source>
        <strain evidence="1 2">NJM0002</strain>
    </source>
</reference>
<dbReference type="VEuPathDB" id="FungiDB:H310_03903"/>
<dbReference type="Gene3D" id="1.50.10.100">
    <property type="entry name" value="Chondroitin AC/alginate lyase"/>
    <property type="match status" value="1"/>
</dbReference>
<protein>
    <recommendedName>
        <fullName evidence="3">Alpha-L-rhamnosidase six-hairpin glycosidase domain-containing protein</fullName>
    </recommendedName>
</protein>
<comment type="caution">
    <text evidence="1">The sequence shown here is derived from an EMBL/GenBank/DDBJ whole genome shotgun (WGS) entry which is preliminary data.</text>
</comment>
<accession>A0A3R6ZH61</accession>
<feature type="non-terminal residue" evidence="1">
    <location>
        <position position="216"/>
    </location>
</feature>
<organism evidence="1 2">
    <name type="scientific">Aphanomyces invadans</name>
    <dbReference type="NCBI Taxonomy" id="157072"/>
    <lineage>
        <taxon>Eukaryota</taxon>
        <taxon>Sar</taxon>
        <taxon>Stramenopiles</taxon>
        <taxon>Oomycota</taxon>
        <taxon>Saprolegniomycetes</taxon>
        <taxon>Saprolegniales</taxon>
        <taxon>Verrucalvaceae</taxon>
        <taxon>Aphanomyces</taxon>
    </lineage>
</organism>
<evidence type="ECO:0000313" key="1">
    <source>
        <dbReference type="EMBL" id="RHY18379.1"/>
    </source>
</evidence>
<dbReference type="AlphaFoldDB" id="A0A3R6ZH61"/>
<dbReference type="InterPro" id="IPR008929">
    <property type="entry name" value="Chondroitin_lyas"/>
</dbReference>
<dbReference type="EMBL" id="QUSY01003206">
    <property type="protein sequence ID" value="RHY18379.1"/>
    <property type="molecule type" value="Genomic_DNA"/>
</dbReference>
<evidence type="ECO:0000313" key="2">
    <source>
        <dbReference type="Proteomes" id="UP000285060"/>
    </source>
</evidence>
<dbReference type="SUPFAM" id="SSF48230">
    <property type="entry name" value="Chondroitin AC/alginate lyase"/>
    <property type="match status" value="1"/>
</dbReference>